<dbReference type="Gene3D" id="3.90.260.10">
    <property type="entry name" value="Transglutaminase-like"/>
    <property type="match status" value="1"/>
</dbReference>
<dbReference type="Pfam" id="PF00868">
    <property type="entry name" value="Transglut_N"/>
    <property type="match status" value="1"/>
</dbReference>
<reference evidence="4 5" key="1">
    <citation type="submission" date="2016-04" db="EMBL/GenBank/DDBJ databases">
        <title>The genome of Intoshia linei affirms orthonectids as highly simplified spiralians.</title>
        <authorList>
            <person name="Mikhailov K.V."/>
            <person name="Slusarev G.S."/>
            <person name="Nikitin M.A."/>
            <person name="Logacheva M.D."/>
            <person name="Penin A."/>
            <person name="Aleoshin V."/>
            <person name="Panchin Y.V."/>
        </authorList>
    </citation>
    <scope>NUCLEOTIDE SEQUENCE [LARGE SCALE GENOMIC DNA]</scope>
    <source>
        <strain evidence="4">Intl2013</strain>
        <tissue evidence="4">Whole animal</tissue>
    </source>
</reference>
<protein>
    <recommendedName>
        <fullName evidence="6">Transglutaminase-like domain-containing protein</fullName>
    </recommendedName>
</protein>
<dbReference type="InterPro" id="IPR013783">
    <property type="entry name" value="Ig-like_fold"/>
</dbReference>
<feature type="domain" description="Transglutaminase-like" evidence="3">
    <location>
        <begin position="285"/>
        <end position="352"/>
    </location>
</feature>
<evidence type="ECO:0000259" key="2">
    <source>
        <dbReference type="Pfam" id="PF00868"/>
    </source>
</evidence>
<dbReference type="AlphaFoldDB" id="A0A177B0V3"/>
<dbReference type="SUPFAM" id="SSF81296">
    <property type="entry name" value="E set domains"/>
    <property type="match status" value="1"/>
</dbReference>
<dbReference type="InterPro" id="IPR014756">
    <property type="entry name" value="Ig_E-set"/>
</dbReference>
<dbReference type="InterPro" id="IPR002931">
    <property type="entry name" value="Transglutaminase-like"/>
</dbReference>
<dbReference type="Pfam" id="PF01841">
    <property type="entry name" value="Transglut_core"/>
    <property type="match status" value="1"/>
</dbReference>
<evidence type="ECO:0000256" key="1">
    <source>
        <dbReference type="ARBA" id="ARBA00005968"/>
    </source>
</evidence>
<organism evidence="4 5">
    <name type="scientific">Intoshia linei</name>
    <dbReference type="NCBI Taxonomy" id="1819745"/>
    <lineage>
        <taxon>Eukaryota</taxon>
        <taxon>Metazoa</taxon>
        <taxon>Spiralia</taxon>
        <taxon>Lophotrochozoa</taxon>
        <taxon>Mesozoa</taxon>
        <taxon>Orthonectida</taxon>
        <taxon>Rhopaluridae</taxon>
        <taxon>Intoshia</taxon>
    </lineage>
</organism>
<dbReference type="OrthoDB" id="437511at2759"/>
<dbReference type="Gene3D" id="2.60.40.10">
    <property type="entry name" value="Immunoglobulins"/>
    <property type="match status" value="1"/>
</dbReference>
<feature type="domain" description="Transglutaminase N-terminal" evidence="2">
    <location>
        <begin position="45"/>
        <end position="159"/>
    </location>
</feature>
<dbReference type="Proteomes" id="UP000078046">
    <property type="component" value="Unassembled WGS sequence"/>
</dbReference>
<accession>A0A177B0V3</accession>
<evidence type="ECO:0008006" key="6">
    <source>
        <dbReference type="Google" id="ProtNLM"/>
    </source>
</evidence>
<dbReference type="SUPFAM" id="SSF54001">
    <property type="entry name" value="Cysteine proteinases"/>
    <property type="match status" value="1"/>
</dbReference>
<name>A0A177B0V3_9BILA</name>
<dbReference type="InterPro" id="IPR036985">
    <property type="entry name" value="Transglutaminase-like_sf"/>
</dbReference>
<evidence type="ECO:0000313" key="4">
    <source>
        <dbReference type="EMBL" id="OAF67372.1"/>
    </source>
</evidence>
<dbReference type="PANTHER" id="PTHR11590:SF81">
    <property type="entry name" value="PROTEIN-GLUTAMINE GAMMA-GLUTAMYLTRANSFERASE K-LIKE ISOFORM X4"/>
    <property type="match status" value="1"/>
</dbReference>
<sequence>MNKKLVQTPSDTALNLQSRIYGQHDSYNTINETVLEKYNESLLVESVNFMIETNQIQNNTMNYYVVSNQMNNLIVRRGQSFTVCIRFNKPIEPRDILFILQTGSDPVESTGSLIRISITEKIIPSKWSCSISKFDQDYTFQFFAPSNAIFAKWNFIVQTAQRNNSYKYDYLWYKHTKSIIVLFNPWCVDDDIYMQNDEDIQEYILQNYVQIPLGSCIQHYMKCWLVSQIIKLTKFLEIQESHTSKINYVRSFNWTSSGSILASYFNNKNRDKEPITVSRNARILLLCTVCRTIGIPCRIVTGFFMSPLQKEYMNINLHWHHSGDDLHELDCDEIHDNHAWLEVWTKCPNFPQTVCWNAFDIAKNDCDDEKKMYGLYPVNLLRDGRTALRTNQLQLYWQINTDVCYNILQKDSSWIIKFDRLK</sequence>
<dbReference type="InterPro" id="IPR050779">
    <property type="entry name" value="Transglutaminase"/>
</dbReference>
<evidence type="ECO:0000313" key="5">
    <source>
        <dbReference type="Proteomes" id="UP000078046"/>
    </source>
</evidence>
<dbReference type="InterPro" id="IPR001102">
    <property type="entry name" value="Transglutaminase_N"/>
</dbReference>
<comment type="caution">
    <text evidence="4">The sequence shown here is derived from an EMBL/GenBank/DDBJ whole genome shotgun (WGS) entry which is preliminary data.</text>
</comment>
<dbReference type="PANTHER" id="PTHR11590">
    <property type="entry name" value="PROTEIN-GLUTAMINE GAMMA-GLUTAMYLTRANSFERASE"/>
    <property type="match status" value="1"/>
</dbReference>
<keyword evidence="5" id="KW-1185">Reference proteome</keyword>
<evidence type="ECO:0000259" key="3">
    <source>
        <dbReference type="Pfam" id="PF01841"/>
    </source>
</evidence>
<dbReference type="EMBL" id="LWCA01000678">
    <property type="protein sequence ID" value="OAF67372.1"/>
    <property type="molecule type" value="Genomic_DNA"/>
</dbReference>
<comment type="similarity">
    <text evidence="1">Belongs to the transglutaminase superfamily. Transglutaminase family.</text>
</comment>
<dbReference type="GO" id="GO:0003810">
    <property type="term" value="F:protein-glutamine gamma-glutamyltransferase activity"/>
    <property type="evidence" value="ECO:0007669"/>
    <property type="project" value="TreeGrafter"/>
</dbReference>
<dbReference type="InterPro" id="IPR038765">
    <property type="entry name" value="Papain-like_cys_pep_sf"/>
</dbReference>
<proteinExistence type="inferred from homology"/>
<gene>
    <name evidence="4" type="ORF">A3Q56_04917</name>
</gene>